<dbReference type="EMBL" id="BAAAZI010000012">
    <property type="protein sequence ID" value="GAA4146286.1"/>
    <property type="molecule type" value="Genomic_DNA"/>
</dbReference>
<protein>
    <submittedName>
        <fullName evidence="1">Uncharacterized protein</fullName>
    </submittedName>
</protein>
<evidence type="ECO:0000313" key="2">
    <source>
        <dbReference type="Proteomes" id="UP001500101"/>
    </source>
</evidence>
<sequence>MNSERIVYTFDEKPTKLRYAYNKIRSFCDYDSLYLKHVSEYGLLSHIKLFIHEKVISEQISKSYQKGLIGVIKKLY</sequence>
<gene>
    <name evidence="1" type="ORF">GCM10022216_31020</name>
</gene>
<accession>A0ABP7Z2X5</accession>
<dbReference type="Proteomes" id="UP001500101">
    <property type="component" value="Unassembled WGS sequence"/>
</dbReference>
<organism evidence="1 2">
    <name type="scientific">Sphingobacterium kyonggiense</name>
    <dbReference type="NCBI Taxonomy" id="714075"/>
    <lineage>
        <taxon>Bacteria</taxon>
        <taxon>Pseudomonadati</taxon>
        <taxon>Bacteroidota</taxon>
        <taxon>Sphingobacteriia</taxon>
        <taxon>Sphingobacteriales</taxon>
        <taxon>Sphingobacteriaceae</taxon>
        <taxon>Sphingobacterium</taxon>
    </lineage>
</organism>
<comment type="caution">
    <text evidence="1">The sequence shown here is derived from an EMBL/GenBank/DDBJ whole genome shotgun (WGS) entry which is preliminary data.</text>
</comment>
<proteinExistence type="predicted"/>
<reference evidence="2" key="1">
    <citation type="journal article" date="2019" name="Int. J. Syst. Evol. Microbiol.">
        <title>The Global Catalogue of Microorganisms (GCM) 10K type strain sequencing project: providing services to taxonomists for standard genome sequencing and annotation.</title>
        <authorList>
            <consortium name="The Broad Institute Genomics Platform"/>
            <consortium name="The Broad Institute Genome Sequencing Center for Infectious Disease"/>
            <person name="Wu L."/>
            <person name="Ma J."/>
        </authorList>
    </citation>
    <scope>NUCLEOTIDE SEQUENCE [LARGE SCALE GENOMIC DNA]</scope>
    <source>
        <strain evidence="2">JCM 16704</strain>
    </source>
</reference>
<evidence type="ECO:0000313" key="1">
    <source>
        <dbReference type="EMBL" id="GAA4146286.1"/>
    </source>
</evidence>
<keyword evidence="2" id="KW-1185">Reference proteome</keyword>
<name>A0ABP7Z2X5_9SPHI</name>